<protein>
    <submittedName>
        <fullName evidence="2">Uncharacterized protein</fullName>
    </submittedName>
</protein>
<feature type="compositionally biased region" description="Polar residues" evidence="1">
    <location>
        <begin position="1"/>
        <end position="13"/>
    </location>
</feature>
<evidence type="ECO:0000313" key="2">
    <source>
        <dbReference type="EMBL" id="QES30067.1"/>
    </source>
</evidence>
<dbReference type="EMBL" id="CP029193">
    <property type="protein sequence ID" value="QES30067.1"/>
    <property type="molecule type" value="Genomic_DNA"/>
</dbReference>
<dbReference type="RefSeq" id="WP_161234969.1">
    <property type="nucleotide sequence ID" value="NZ_JBEYTA010000005.1"/>
</dbReference>
<evidence type="ECO:0000256" key="1">
    <source>
        <dbReference type="SAM" id="MobiDB-lite"/>
    </source>
</evidence>
<proteinExistence type="predicted"/>
<sequence length="81" mass="8459">MSRWSTGSGQGTTPRPGAPKVGGAVGFVQDQPRLPGTPPPASGDRHQQATGRARAQLVTVHLYTIGPLANSLDTTVPLRPY</sequence>
<name>A0A5P2BJ17_STRVZ</name>
<dbReference type="AlphaFoldDB" id="A0A5P2BJ17"/>
<reference evidence="2 3" key="1">
    <citation type="submission" date="2018-05" db="EMBL/GenBank/DDBJ databases">
        <title>Streptomyces venezuelae.</title>
        <authorList>
            <person name="Kim W."/>
            <person name="Lee N."/>
            <person name="Cho B.-K."/>
        </authorList>
    </citation>
    <scope>NUCLEOTIDE SEQUENCE [LARGE SCALE GENOMIC DNA]</scope>
    <source>
        <strain evidence="2 3">ATCC 14583</strain>
    </source>
</reference>
<accession>A0A5P2BJ17</accession>
<evidence type="ECO:0000313" key="3">
    <source>
        <dbReference type="Proteomes" id="UP000323046"/>
    </source>
</evidence>
<feature type="region of interest" description="Disordered" evidence="1">
    <location>
        <begin position="1"/>
        <end position="53"/>
    </location>
</feature>
<gene>
    <name evidence="2" type="ORF">DEJ47_29720</name>
</gene>
<dbReference type="Proteomes" id="UP000323046">
    <property type="component" value="Chromosome"/>
</dbReference>
<organism evidence="2 3">
    <name type="scientific">Streptomyces venezuelae</name>
    <dbReference type="NCBI Taxonomy" id="54571"/>
    <lineage>
        <taxon>Bacteria</taxon>
        <taxon>Bacillati</taxon>
        <taxon>Actinomycetota</taxon>
        <taxon>Actinomycetes</taxon>
        <taxon>Kitasatosporales</taxon>
        <taxon>Streptomycetaceae</taxon>
        <taxon>Streptomyces</taxon>
    </lineage>
</organism>
<keyword evidence="3" id="KW-1185">Reference proteome</keyword>